<dbReference type="Proteomes" id="UP000737113">
    <property type="component" value="Unassembled WGS sequence"/>
</dbReference>
<dbReference type="SUPFAM" id="SSF118001">
    <property type="entry name" value="YehU-like"/>
    <property type="match status" value="1"/>
</dbReference>
<evidence type="ECO:0000256" key="1">
    <source>
        <dbReference type="ARBA" id="ARBA00006450"/>
    </source>
</evidence>
<dbReference type="RefSeq" id="WP_169564042.1">
    <property type="nucleotide sequence ID" value="NZ_JAAXYH010000005.1"/>
</dbReference>
<comment type="similarity">
    <text evidence="1">Belongs to the UPF0270 family.</text>
</comment>
<dbReference type="InterPro" id="IPR036685">
    <property type="entry name" value="YehU-like_sf"/>
</dbReference>
<sequence length="81" mass="9091">MLVPYEALSQLPSETLDSLMREYLLTQVEDGSFANLGEEEILAALAQCRQALKQGKLLVEYSEEDESIAIRHHDQVAKAQD</sequence>
<dbReference type="AlphaFoldDB" id="A0A972FTA1"/>
<proteinExistence type="inferred from homology"/>
<name>A0A972FTA1_9GAMM</name>
<protein>
    <submittedName>
        <fullName evidence="2">YheU family protein</fullName>
    </submittedName>
</protein>
<organism evidence="2 3">
    <name type="scientific">Shewanella salipaludis</name>
    <dbReference type="NCBI Taxonomy" id="2723052"/>
    <lineage>
        <taxon>Bacteria</taxon>
        <taxon>Pseudomonadati</taxon>
        <taxon>Pseudomonadota</taxon>
        <taxon>Gammaproteobacteria</taxon>
        <taxon>Alteromonadales</taxon>
        <taxon>Shewanellaceae</taxon>
        <taxon>Shewanella</taxon>
    </lineage>
</organism>
<dbReference type="Pfam" id="PF06794">
    <property type="entry name" value="UPF0270"/>
    <property type="match status" value="1"/>
</dbReference>
<comment type="caution">
    <text evidence="2">The sequence shown here is derived from an EMBL/GenBank/DDBJ whole genome shotgun (WGS) entry which is preliminary data.</text>
</comment>
<keyword evidence="3" id="KW-1185">Reference proteome</keyword>
<dbReference type="EMBL" id="JAAXYH010000005">
    <property type="protein sequence ID" value="NMH65336.1"/>
    <property type="molecule type" value="Genomic_DNA"/>
</dbReference>
<evidence type="ECO:0000313" key="2">
    <source>
        <dbReference type="EMBL" id="NMH65336.1"/>
    </source>
</evidence>
<gene>
    <name evidence="2" type="ORF">HC757_09150</name>
</gene>
<accession>A0A972FTA1</accession>
<dbReference type="InterPro" id="IPR010648">
    <property type="entry name" value="UPF0270"/>
</dbReference>
<dbReference type="Gene3D" id="1.10.10.610">
    <property type="entry name" value="YehU-like"/>
    <property type="match status" value="1"/>
</dbReference>
<reference evidence="2" key="1">
    <citation type="submission" date="2020-04" db="EMBL/GenBank/DDBJ databases">
        <title>Description of Shewanella salipaludis sp. nov., isolated from a salt marsh.</title>
        <authorList>
            <person name="Park S."/>
            <person name="Yoon J.-H."/>
        </authorList>
    </citation>
    <scope>NUCLEOTIDE SEQUENCE</scope>
    <source>
        <strain evidence="2">SHSM-M6</strain>
    </source>
</reference>
<evidence type="ECO:0000313" key="3">
    <source>
        <dbReference type="Proteomes" id="UP000737113"/>
    </source>
</evidence>